<organism evidence="6 7">
    <name type="scientific">Dissostichus eleginoides</name>
    <name type="common">Patagonian toothfish</name>
    <name type="synonym">Dissostichus amissus</name>
    <dbReference type="NCBI Taxonomy" id="100907"/>
    <lineage>
        <taxon>Eukaryota</taxon>
        <taxon>Metazoa</taxon>
        <taxon>Chordata</taxon>
        <taxon>Craniata</taxon>
        <taxon>Vertebrata</taxon>
        <taxon>Euteleostomi</taxon>
        <taxon>Actinopterygii</taxon>
        <taxon>Neopterygii</taxon>
        <taxon>Teleostei</taxon>
        <taxon>Neoteleostei</taxon>
        <taxon>Acanthomorphata</taxon>
        <taxon>Eupercaria</taxon>
        <taxon>Perciformes</taxon>
        <taxon>Notothenioidei</taxon>
        <taxon>Nototheniidae</taxon>
        <taxon>Dissostichus</taxon>
    </lineage>
</organism>
<dbReference type="EMBL" id="JASDAP010000016">
    <property type="protein sequence ID" value="KAK1890252.1"/>
    <property type="molecule type" value="Genomic_DNA"/>
</dbReference>
<dbReference type="Pfam" id="PF01094">
    <property type="entry name" value="ANF_receptor"/>
    <property type="match status" value="1"/>
</dbReference>
<evidence type="ECO:0000256" key="3">
    <source>
        <dbReference type="ARBA" id="ARBA00022989"/>
    </source>
</evidence>
<reference evidence="6" key="1">
    <citation type="submission" date="2023-04" db="EMBL/GenBank/DDBJ databases">
        <title>Chromosome-level genome of Chaenocephalus aceratus.</title>
        <authorList>
            <person name="Park H."/>
        </authorList>
    </citation>
    <scope>NUCLEOTIDE SEQUENCE</scope>
    <source>
        <strain evidence="6">DE</strain>
        <tissue evidence="6">Muscle</tissue>
    </source>
</reference>
<keyword evidence="4" id="KW-0472">Membrane</keyword>
<proteinExistence type="predicted"/>
<evidence type="ECO:0000259" key="5">
    <source>
        <dbReference type="Pfam" id="PF01094"/>
    </source>
</evidence>
<dbReference type="Proteomes" id="UP001228049">
    <property type="component" value="Unassembled WGS sequence"/>
</dbReference>
<evidence type="ECO:0000256" key="4">
    <source>
        <dbReference type="ARBA" id="ARBA00023136"/>
    </source>
</evidence>
<dbReference type="GO" id="GO:0016020">
    <property type="term" value="C:membrane"/>
    <property type="evidence" value="ECO:0007669"/>
    <property type="project" value="UniProtKB-SubCell"/>
</dbReference>
<dbReference type="InterPro" id="IPR028082">
    <property type="entry name" value="Peripla_BP_I"/>
</dbReference>
<comment type="caution">
    <text evidence="6">The sequence shown here is derived from an EMBL/GenBank/DDBJ whole genome shotgun (WGS) entry which is preliminary data.</text>
</comment>
<dbReference type="InterPro" id="IPR001828">
    <property type="entry name" value="ANF_lig-bd_rcpt"/>
</dbReference>
<feature type="domain" description="Receptor ligand binding region" evidence="5">
    <location>
        <begin position="73"/>
        <end position="144"/>
    </location>
</feature>
<dbReference type="AlphaFoldDB" id="A0AAD9BWB6"/>
<keyword evidence="7" id="KW-1185">Reference proteome</keyword>
<evidence type="ECO:0000256" key="1">
    <source>
        <dbReference type="ARBA" id="ARBA00004370"/>
    </source>
</evidence>
<dbReference type="SUPFAM" id="SSF53822">
    <property type="entry name" value="Periplasmic binding protein-like I"/>
    <property type="match status" value="1"/>
</dbReference>
<evidence type="ECO:0000313" key="6">
    <source>
        <dbReference type="EMBL" id="KAK1890252.1"/>
    </source>
</evidence>
<evidence type="ECO:0000256" key="2">
    <source>
        <dbReference type="ARBA" id="ARBA00022692"/>
    </source>
</evidence>
<protein>
    <submittedName>
        <fullName evidence="6">Retinal guanylyl cyclase 2</fullName>
    </submittedName>
</protein>
<comment type="subcellular location">
    <subcellularLocation>
        <location evidence="1">Membrane</location>
    </subcellularLocation>
</comment>
<gene>
    <name evidence="6" type="ORF">KUDE01_014923</name>
</gene>
<sequence>MQTQRRASIFSSPPDIDFHHLASVSSPLLPPFLLRFLLLLLCFLPCPLHASFFRVGILGPWGCDPLFAKALPNVAAQLAVNRINKDRSLSYAATFDFTVLQEPCETSKALEKFLGFHTKASAYIGPSNPGYCDAASMLSKGWNKVGVLEELKV</sequence>
<evidence type="ECO:0000313" key="7">
    <source>
        <dbReference type="Proteomes" id="UP001228049"/>
    </source>
</evidence>
<accession>A0AAD9BWB6</accession>
<name>A0AAD9BWB6_DISEL</name>
<dbReference type="Gene3D" id="3.40.50.2300">
    <property type="match status" value="1"/>
</dbReference>
<keyword evidence="2" id="KW-0812">Transmembrane</keyword>
<keyword evidence="3" id="KW-1133">Transmembrane helix</keyword>